<dbReference type="InterPro" id="IPR006119">
    <property type="entry name" value="Resolv_N"/>
</dbReference>
<organism evidence="2 3">
    <name type="scientific">Actinomadura violacea</name>
    <dbReference type="NCBI Taxonomy" id="2819934"/>
    <lineage>
        <taxon>Bacteria</taxon>
        <taxon>Bacillati</taxon>
        <taxon>Actinomycetota</taxon>
        <taxon>Actinomycetes</taxon>
        <taxon>Streptosporangiales</taxon>
        <taxon>Thermomonosporaceae</taxon>
        <taxon>Actinomadura</taxon>
    </lineage>
</organism>
<dbReference type="SMART" id="SM00857">
    <property type="entry name" value="Resolvase"/>
    <property type="match status" value="1"/>
</dbReference>
<dbReference type="Pfam" id="PF13408">
    <property type="entry name" value="Zn_ribbon_recom"/>
    <property type="match status" value="1"/>
</dbReference>
<evidence type="ECO:0000313" key="2">
    <source>
        <dbReference type="EMBL" id="MBO2461118.1"/>
    </source>
</evidence>
<dbReference type="Gene3D" id="3.90.1750.20">
    <property type="entry name" value="Putative Large Serine Recombinase, Chain B, Domain 2"/>
    <property type="match status" value="1"/>
</dbReference>
<dbReference type="InterPro" id="IPR025827">
    <property type="entry name" value="Zn_ribbon_recom_dom"/>
</dbReference>
<dbReference type="InterPro" id="IPR050639">
    <property type="entry name" value="SSR_resolvase"/>
</dbReference>
<dbReference type="RefSeq" id="WP_208244479.1">
    <property type="nucleotide sequence ID" value="NZ_JAGEPF010000016.1"/>
</dbReference>
<evidence type="ECO:0000313" key="3">
    <source>
        <dbReference type="Proteomes" id="UP000680206"/>
    </source>
</evidence>
<dbReference type="EMBL" id="JAGEPF010000016">
    <property type="protein sequence ID" value="MBO2461118.1"/>
    <property type="molecule type" value="Genomic_DNA"/>
</dbReference>
<reference evidence="2 3" key="1">
    <citation type="submission" date="2021-03" db="EMBL/GenBank/DDBJ databases">
        <title>Actinomadura violae sp. nov., isolated from lichen in Thailand.</title>
        <authorList>
            <person name="Kanchanasin P."/>
            <person name="Saeng-In P."/>
            <person name="Phongsopitanun W."/>
            <person name="Yuki M."/>
            <person name="Kudo T."/>
            <person name="Ohkuma M."/>
            <person name="Tanasupawat S."/>
        </authorList>
    </citation>
    <scope>NUCLEOTIDE SEQUENCE [LARGE SCALE GENOMIC DNA]</scope>
    <source>
        <strain evidence="2 3">LCR2-06</strain>
    </source>
</reference>
<dbReference type="CDD" id="cd00338">
    <property type="entry name" value="Ser_Recombinase"/>
    <property type="match status" value="1"/>
</dbReference>
<dbReference type="PANTHER" id="PTHR30461">
    <property type="entry name" value="DNA-INVERTASE FROM LAMBDOID PROPHAGE"/>
    <property type="match status" value="1"/>
</dbReference>
<sequence>MTARSRHRAEESTADAAVRAAGDVRLRAAIYARVSKDMRNGRSVAQQEVEGRAHVARESWDLVGVWVDNDRGASQWSKGKREHWEDLKDQVAAGEVDVLVVWEPSRLTRDRLVWATLAAICEREGVKIAASGRLYDLSDPDDAFQLDLYFALATREVGVTRKRVMRDTKAQAEKGHPHGGIAYGYYRLYEETTGNLIKQVPDYRRRLNVWGVNFVLWLAVVGHPDQWCTPLGRWALGYRVWDAAGTAMPQRKRRPPWWALGPLFTPDNHRIEWYTRADIVTDVVVPRSLAGDPEFAICRELTERGILTSALSGWEPVTLRYLLANPTYAGYRRYRGQLYPAKWAPLVTLEDHQALAGKYGRGTWEGKKPSAVSREHTVKYLLSGLLTCGVCEGPCNTAWTGTGERRRRYYTCIGRGRLPGRSHCTARPLAEIDLYVTELVIEWLSSPEAAEVMMVDTRSAVDLRNLMDRQEDLTTRLDQLYENAGLNGMSDELLAATERNLKAQLDSISDQIKAGQRFPVLRDLVKPDRADVEAAWDRLADNLPRRREVIRTLFTRLELQKVGRGRRYIPIEDSIKVTWREFDKAA</sequence>
<dbReference type="PANTHER" id="PTHR30461:SF23">
    <property type="entry name" value="DNA RECOMBINASE-RELATED"/>
    <property type="match status" value="1"/>
</dbReference>
<evidence type="ECO:0000259" key="1">
    <source>
        <dbReference type="SMART" id="SM00857"/>
    </source>
</evidence>
<dbReference type="InterPro" id="IPR011109">
    <property type="entry name" value="DNA_bind_recombinase_dom"/>
</dbReference>
<keyword evidence="3" id="KW-1185">Reference proteome</keyword>
<protein>
    <submittedName>
        <fullName evidence="2">Recombinase family protein</fullName>
    </submittedName>
</protein>
<accession>A0ABS3RXC7</accession>
<dbReference type="InterPro" id="IPR036162">
    <property type="entry name" value="Resolvase-like_N_sf"/>
</dbReference>
<dbReference type="InterPro" id="IPR038109">
    <property type="entry name" value="DNA_bind_recomb_sf"/>
</dbReference>
<comment type="caution">
    <text evidence="2">The sequence shown here is derived from an EMBL/GenBank/DDBJ whole genome shotgun (WGS) entry which is preliminary data.</text>
</comment>
<dbReference type="SUPFAM" id="SSF53041">
    <property type="entry name" value="Resolvase-like"/>
    <property type="match status" value="1"/>
</dbReference>
<gene>
    <name evidence="2" type="ORF">J4709_26395</name>
</gene>
<dbReference type="Pfam" id="PF00239">
    <property type="entry name" value="Resolvase"/>
    <property type="match status" value="1"/>
</dbReference>
<proteinExistence type="predicted"/>
<name>A0ABS3RXC7_9ACTN</name>
<dbReference type="Gene3D" id="3.40.50.1390">
    <property type="entry name" value="Resolvase, N-terminal catalytic domain"/>
    <property type="match status" value="1"/>
</dbReference>
<dbReference type="Pfam" id="PF07508">
    <property type="entry name" value="Recombinase"/>
    <property type="match status" value="1"/>
</dbReference>
<feature type="domain" description="Resolvase/invertase-type recombinase catalytic" evidence="1">
    <location>
        <begin position="28"/>
        <end position="177"/>
    </location>
</feature>
<dbReference type="Proteomes" id="UP000680206">
    <property type="component" value="Unassembled WGS sequence"/>
</dbReference>